<protein>
    <recommendedName>
        <fullName evidence="2">VanZ-like domain-containing protein</fullName>
    </recommendedName>
</protein>
<feature type="transmembrane region" description="Helical" evidence="1">
    <location>
        <begin position="56"/>
        <end position="77"/>
    </location>
</feature>
<proteinExistence type="predicted"/>
<keyword evidence="1" id="KW-0472">Membrane</keyword>
<accession>A0A841DNN8</accession>
<evidence type="ECO:0000313" key="3">
    <source>
        <dbReference type="EMBL" id="MBB5978386.1"/>
    </source>
</evidence>
<evidence type="ECO:0000256" key="1">
    <source>
        <dbReference type="SAM" id="Phobius"/>
    </source>
</evidence>
<feature type="transmembrane region" description="Helical" evidence="1">
    <location>
        <begin position="156"/>
        <end position="173"/>
    </location>
</feature>
<dbReference type="PANTHER" id="PTHR36834">
    <property type="entry name" value="MEMBRANE PROTEIN-RELATED"/>
    <property type="match status" value="1"/>
</dbReference>
<name>A0A841DNN8_9ACTN</name>
<feature type="transmembrane region" description="Helical" evidence="1">
    <location>
        <begin position="6"/>
        <end position="35"/>
    </location>
</feature>
<feature type="domain" description="VanZ-like" evidence="2">
    <location>
        <begin position="66"/>
        <end position="167"/>
    </location>
</feature>
<dbReference type="PANTHER" id="PTHR36834:SF1">
    <property type="entry name" value="INTEGRAL MEMBRANE PROTEIN"/>
    <property type="match status" value="1"/>
</dbReference>
<dbReference type="InterPro" id="IPR053150">
    <property type="entry name" value="Teicoplanin_resist-assoc"/>
</dbReference>
<organism evidence="3 4">
    <name type="scientific">Kribbella solani</name>
    <dbReference type="NCBI Taxonomy" id="236067"/>
    <lineage>
        <taxon>Bacteria</taxon>
        <taxon>Bacillati</taxon>
        <taxon>Actinomycetota</taxon>
        <taxon>Actinomycetes</taxon>
        <taxon>Propionibacteriales</taxon>
        <taxon>Kribbellaceae</taxon>
        <taxon>Kribbella</taxon>
    </lineage>
</organism>
<dbReference type="Pfam" id="PF04892">
    <property type="entry name" value="VanZ"/>
    <property type="match status" value="1"/>
</dbReference>
<evidence type="ECO:0000313" key="4">
    <source>
        <dbReference type="Proteomes" id="UP000558997"/>
    </source>
</evidence>
<feature type="transmembrane region" description="Helical" evidence="1">
    <location>
        <begin position="127"/>
        <end position="144"/>
    </location>
</feature>
<reference evidence="3 4" key="1">
    <citation type="submission" date="2020-08" db="EMBL/GenBank/DDBJ databases">
        <title>Sequencing the genomes of 1000 actinobacteria strains.</title>
        <authorList>
            <person name="Klenk H.-P."/>
        </authorList>
    </citation>
    <scope>NUCLEOTIDE SEQUENCE [LARGE SCALE GENOMIC DNA]</scope>
    <source>
        <strain evidence="3 4">DSM 17294</strain>
    </source>
</reference>
<gene>
    <name evidence="3" type="ORF">HDA44_001727</name>
</gene>
<dbReference type="RefSeq" id="WP_319041483.1">
    <property type="nucleotide sequence ID" value="NZ_BAAAVN010000004.1"/>
</dbReference>
<keyword evidence="1" id="KW-1133">Transmembrane helix</keyword>
<keyword evidence="1" id="KW-0812">Transmembrane</keyword>
<evidence type="ECO:0000259" key="2">
    <source>
        <dbReference type="Pfam" id="PF04892"/>
    </source>
</evidence>
<dbReference type="Proteomes" id="UP000558997">
    <property type="component" value="Unassembled WGS sequence"/>
</dbReference>
<sequence>MILHGWHGWLLTFTGVAQLTVICLPLAALAVWLLARLRIAGGTERPWAWRRSIAEVGIVYGTLPTVWLTMLPGSHAGTAPGRVSLIPFHDLMTTSPPQLIGNLLLLAALGAFAPVRFRAFATLPRAIALAAGVSVLIELAQYVFRLDRVSSIDDVLVNTVGAGLAALASNRWWRTRTCRRHIEIRIRDDNTTRT</sequence>
<keyword evidence="4" id="KW-1185">Reference proteome</keyword>
<dbReference type="AlphaFoldDB" id="A0A841DNN8"/>
<dbReference type="EMBL" id="JACHNF010000001">
    <property type="protein sequence ID" value="MBB5978386.1"/>
    <property type="molecule type" value="Genomic_DNA"/>
</dbReference>
<comment type="caution">
    <text evidence="3">The sequence shown here is derived from an EMBL/GenBank/DDBJ whole genome shotgun (WGS) entry which is preliminary data.</text>
</comment>
<dbReference type="InterPro" id="IPR006976">
    <property type="entry name" value="VanZ-like"/>
</dbReference>
<feature type="transmembrane region" description="Helical" evidence="1">
    <location>
        <begin position="97"/>
        <end position="115"/>
    </location>
</feature>